<proteinExistence type="predicted"/>
<evidence type="ECO:0000313" key="2">
    <source>
        <dbReference type="Proteomes" id="UP000007115"/>
    </source>
</evidence>
<keyword evidence="2" id="KW-1185">Reference proteome</keyword>
<dbReference type="InParanoid" id="G9MM03"/>
<protein>
    <submittedName>
        <fullName evidence="1">Uncharacterized protein</fullName>
    </submittedName>
</protein>
<dbReference type="EMBL" id="ABDF02000004">
    <property type="protein sequence ID" value="EHK24376.1"/>
    <property type="molecule type" value="Genomic_DNA"/>
</dbReference>
<name>G9MM03_HYPVG</name>
<dbReference type="HOGENOM" id="CLU_983730_0_0_1"/>
<dbReference type="OrthoDB" id="2896390at2759"/>
<organism evidence="1 2">
    <name type="scientific">Hypocrea virens (strain Gv29-8 / FGSC 10586)</name>
    <name type="common">Gliocladium virens</name>
    <name type="synonym">Trichoderma virens</name>
    <dbReference type="NCBI Taxonomy" id="413071"/>
    <lineage>
        <taxon>Eukaryota</taxon>
        <taxon>Fungi</taxon>
        <taxon>Dikarya</taxon>
        <taxon>Ascomycota</taxon>
        <taxon>Pezizomycotina</taxon>
        <taxon>Sordariomycetes</taxon>
        <taxon>Hypocreomycetidae</taxon>
        <taxon>Hypocreales</taxon>
        <taxon>Hypocreaceae</taxon>
        <taxon>Trichoderma</taxon>
    </lineage>
</organism>
<reference evidence="1 2" key="1">
    <citation type="journal article" date="2011" name="Genome Biol.">
        <title>Comparative genome sequence analysis underscores mycoparasitism as the ancestral life style of Trichoderma.</title>
        <authorList>
            <person name="Kubicek C.P."/>
            <person name="Herrera-Estrella A."/>
            <person name="Seidl-Seiboth V."/>
            <person name="Martinez D.A."/>
            <person name="Druzhinina I.S."/>
            <person name="Thon M."/>
            <person name="Zeilinger S."/>
            <person name="Casas-Flores S."/>
            <person name="Horwitz B.A."/>
            <person name="Mukherjee P.K."/>
            <person name="Mukherjee M."/>
            <person name="Kredics L."/>
            <person name="Alcaraz L.D."/>
            <person name="Aerts A."/>
            <person name="Antal Z."/>
            <person name="Atanasova L."/>
            <person name="Cervantes-Badillo M.G."/>
            <person name="Challacombe J."/>
            <person name="Chertkov O."/>
            <person name="McCluskey K."/>
            <person name="Coulpier F."/>
            <person name="Deshpande N."/>
            <person name="von Doehren H."/>
            <person name="Ebbole D.J."/>
            <person name="Esquivel-Naranjo E.U."/>
            <person name="Fekete E."/>
            <person name="Flipphi M."/>
            <person name="Glaser F."/>
            <person name="Gomez-Rodriguez E.Y."/>
            <person name="Gruber S."/>
            <person name="Han C."/>
            <person name="Henrissat B."/>
            <person name="Hermosa R."/>
            <person name="Hernandez-Onate M."/>
            <person name="Karaffa L."/>
            <person name="Kosti I."/>
            <person name="Le Crom S."/>
            <person name="Lindquist E."/>
            <person name="Lucas S."/>
            <person name="Luebeck M."/>
            <person name="Luebeck P.S."/>
            <person name="Margeot A."/>
            <person name="Metz B."/>
            <person name="Misra M."/>
            <person name="Nevalainen H."/>
            <person name="Omann M."/>
            <person name="Packer N."/>
            <person name="Perrone G."/>
            <person name="Uresti-Rivera E.E."/>
            <person name="Salamov A."/>
            <person name="Schmoll M."/>
            <person name="Seiboth B."/>
            <person name="Shapiro H."/>
            <person name="Sukno S."/>
            <person name="Tamayo-Ramos J.A."/>
            <person name="Tisch D."/>
            <person name="Wiest A."/>
            <person name="Wilkinson H.H."/>
            <person name="Zhang M."/>
            <person name="Coutinho P.M."/>
            <person name="Kenerley C.M."/>
            <person name="Monte E."/>
            <person name="Baker S.E."/>
            <person name="Grigoriev I.V."/>
        </authorList>
    </citation>
    <scope>NUCLEOTIDE SEQUENCE [LARGE SCALE GENOMIC DNA]</scope>
    <source>
        <strain evidence="2">Gv29-8 / FGSC 10586</strain>
    </source>
</reference>
<dbReference type="AlphaFoldDB" id="G9MM03"/>
<gene>
    <name evidence="1" type="ORF">TRIVIDRAFT_219831</name>
</gene>
<accession>G9MM03</accession>
<dbReference type="Proteomes" id="UP000007115">
    <property type="component" value="Unassembled WGS sequence"/>
</dbReference>
<sequence length="283" mass="30709">MNAEKHPAQDVAEAYVSSLFVPAAPIRLDCILPSSFGVIQHQSQVIITTLEGLASKSIGIVEAMPSYKNNSTVETVIKPGPMTWMYDDIAAILLEFVIIIDGEEVLGGAGAFGMLKTDSGWMISGIESALQPSTQELHSTSQTPEGALHRVESFIEHLKQHDWSGMIADCLPGGGITLSRVSGYKTLPFPDLIEQLKRILSQRGDLVEELHDVEIKVLGNLALAWTPFTVSLEAEINMDTNDNSPVPAGRSPQLNPPVIQISGDVIHELAESVQRDVDMMDID</sequence>
<dbReference type="GeneID" id="25791450"/>
<comment type="caution">
    <text evidence="1">The sequence shown here is derived from an EMBL/GenBank/DDBJ whole genome shotgun (WGS) entry which is preliminary data.</text>
</comment>
<dbReference type="VEuPathDB" id="FungiDB:TRIVIDRAFT_219831"/>
<evidence type="ECO:0000313" key="1">
    <source>
        <dbReference type="EMBL" id="EHK24376.1"/>
    </source>
</evidence>
<dbReference type="RefSeq" id="XP_013958587.1">
    <property type="nucleotide sequence ID" value="XM_014103112.1"/>
</dbReference>